<dbReference type="RefSeq" id="WP_367885399.1">
    <property type="nucleotide sequence ID" value="NZ_CP130612.1"/>
</dbReference>
<dbReference type="Pfam" id="PF01370">
    <property type="entry name" value="Epimerase"/>
    <property type="match status" value="1"/>
</dbReference>
<dbReference type="PANTHER" id="PTHR43000">
    <property type="entry name" value="DTDP-D-GLUCOSE 4,6-DEHYDRATASE-RELATED"/>
    <property type="match status" value="1"/>
</dbReference>
<dbReference type="EMBL" id="CP130612">
    <property type="protein sequence ID" value="WKW12522.1"/>
    <property type="molecule type" value="Genomic_DNA"/>
</dbReference>
<feature type="domain" description="NAD-dependent epimerase/dehydratase" evidence="2">
    <location>
        <begin position="6"/>
        <end position="231"/>
    </location>
</feature>
<dbReference type="InterPro" id="IPR001509">
    <property type="entry name" value="Epimerase_deHydtase"/>
</dbReference>
<protein>
    <submittedName>
        <fullName evidence="3">NAD-dependent epimerase/dehydratase family protein</fullName>
    </submittedName>
</protein>
<comment type="similarity">
    <text evidence="1">Belongs to the NAD(P)-dependent epimerase/dehydratase family.</text>
</comment>
<evidence type="ECO:0000313" key="5">
    <source>
        <dbReference type="Proteomes" id="UP001229955"/>
    </source>
</evidence>
<dbReference type="SUPFAM" id="SSF51735">
    <property type="entry name" value="NAD(P)-binding Rossmann-fold domains"/>
    <property type="match status" value="1"/>
</dbReference>
<name>A0AA49Q544_9BACT</name>
<evidence type="ECO:0000313" key="4">
    <source>
        <dbReference type="EMBL" id="WKW15429.1"/>
    </source>
</evidence>
<accession>A0AA49Q544</accession>
<evidence type="ECO:0000259" key="2">
    <source>
        <dbReference type="Pfam" id="PF01370"/>
    </source>
</evidence>
<dbReference type="KEGG" id="pspc:Strain318_001814"/>
<dbReference type="Gene3D" id="3.90.25.10">
    <property type="entry name" value="UDP-galactose 4-epimerase, domain 1"/>
    <property type="match status" value="1"/>
</dbReference>
<evidence type="ECO:0000256" key="1">
    <source>
        <dbReference type="ARBA" id="ARBA00007637"/>
    </source>
</evidence>
<gene>
    <name evidence="3" type="ORF">Strain138_001815</name>
    <name evidence="4" type="ORF">Strain318_001814</name>
</gene>
<dbReference type="Proteomes" id="UP001229955">
    <property type="component" value="Chromosome"/>
</dbReference>
<dbReference type="AlphaFoldDB" id="A0AA49Q544"/>
<evidence type="ECO:0000313" key="3">
    <source>
        <dbReference type="EMBL" id="WKW12522.1"/>
    </source>
</evidence>
<organism evidence="3">
    <name type="scientific">Pseudogemmatithrix spongiicola</name>
    <dbReference type="NCBI Taxonomy" id="3062599"/>
    <lineage>
        <taxon>Bacteria</taxon>
        <taxon>Pseudomonadati</taxon>
        <taxon>Gemmatimonadota</taxon>
        <taxon>Gemmatimonadia</taxon>
        <taxon>Gemmatimonadales</taxon>
        <taxon>Gemmatimonadaceae</taxon>
        <taxon>Pseudogemmatithrix</taxon>
    </lineage>
</organism>
<proteinExistence type="inferred from homology"/>
<dbReference type="EMBL" id="CP130613">
    <property type="protein sequence ID" value="WKW15429.1"/>
    <property type="molecule type" value="Genomic_DNA"/>
</dbReference>
<reference evidence="3" key="1">
    <citation type="submission" date="2023-07" db="EMBL/GenBank/DDBJ databases">
        <authorList>
            <person name="Haufschild T."/>
            <person name="Kallscheuer N."/>
            <person name="Hammer J."/>
            <person name="Kohn T."/>
            <person name="Kabuu M."/>
            <person name="Jogler M."/>
            <person name="Wohfarth N."/>
            <person name="Heuer A."/>
            <person name="Rohde M."/>
            <person name="van Teeseling M.C.F."/>
            <person name="Jogler C."/>
        </authorList>
    </citation>
    <scope>NUCLEOTIDE SEQUENCE</scope>
    <source>
        <strain evidence="3">Strain 138</strain>
        <strain evidence="4">Strain 318</strain>
    </source>
</reference>
<sequence length="316" mass="33806">MIIKRALVTGGAGFIGSHVSDALLADGWSVTVLDDLSSGKREQVPAAAQFVQADIRSADAHALVRDGKFDLLCHLAAQMDVRRSVSDPSFDADVNVRGSLNLLEAVRASGHPTRVLFASTGGAVYGDFVEPPNLETYEKNPESPYGIAKFAVELYLAYYARVHGLDYIALRFANVFGPRQDPHGEAGVVAIFCQRILAGQPLTVFGDGGQTRDYVYVGDVARAHVLAAKRATIPAGRVDERGINLGTGRETSVIELAQALMRASGRSAPLQHAPARPGEQRRSVVSIAKAGQVLGWTPQVGLEQGLAQTFAWFASR</sequence>
<dbReference type="Gene3D" id="3.40.50.720">
    <property type="entry name" value="NAD(P)-binding Rossmann-like Domain"/>
    <property type="match status" value="1"/>
</dbReference>
<accession>A0AA49K0G9</accession>
<dbReference type="InterPro" id="IPR036291">
    <property type="entry name" value="NAD(P)-bd_dom_sf"/>
</dbReference>
<keyword evidence="5" id="KW-1185">Reference proteome</keyword>